<reference evidence="3" key="2">
    <citation type="submission" date="2018-03" db="EMBL/GenBank/DDBJ databases">
        <title>The Triticum urartu genome reveals the dynamic nature of wheat genome evolution.</title>
        <authorList>
            <person name="Ling H."/>
            <person name="Ma B."/>
            <person name="Shi X."/>
            <person name="Liu H."/>
            <person name="Dong L."/>
            <person name="Sun H."/>
            <person name="Cao Y."/>
            <person name="Gao Q."/>
            <person name="Zheng S."/>
            <person name="Li Y."/>
            <person name="Yu Y."/>
            <person name="Du H."/>
            <person name="Qi M."/>
            <person name="Li Y."/>
            <person name="Yu H."/>
            <person name="Cui Y."/>
            <person name="Wang N."/>
            <person name="Chen C."/>
            <person name="Wu H."/>
            <person name="Zhao Y."/>
            <person name="Zhang J."/>
            <person name="Li Y."/>
            <person name="Zhou W."/>
            <person name="Zhang B."/>
            <person name="Hu W."/>
            <person name="Eijk M."/>
            <person name="Tang J."/>
            <person name="Witsenboer H."/>
            <person name="Zhao S."/>
            <person name="Li Z."/>
            <person name="Zhang A."/>
            <person name="Wang D."/>
            <person name="Liang C."/>
        </authorList>
    </citation>
    <scope>NUCLEOTIDE SEQUENCE [LARGE SCALE GENOMIC DNA]</scope>
    <source>
        <strain evidence="3">cv. G1812</strain>
    </source>
</reference>
<evidence type="ECO:0000313" key="3">
    <source>
        <dbReference type="EnsemblPlants" id="TuG1812G0200004578.01.T01"/>
    </source>
</evidence>
<reference evidence="3" key="3">
    <citation type="submission" date="2022-06" db="UniProtKB">
        <authorList>
            <consortium name="EnsemblPlants"/>
        </authorList>
    </citation>
    <scope>IDENTIFICATION</scope>
</reference>
<protein>
    <recommendedName>
        <fullName evidence="2">DUF155 domain-containing protein</fullName>
    </recommendedName>
</protein>
<evidence type="ECO:0000313" key="4">
    <source>
        <dbReference type="Proteomes" id="UP000015106"/>
    </source>
</evidence>
<dbReference type="PANTHER" id="PTHR16255">
    <property type="entry name" value="REQUIRED FOR MEIOTIC NUCLEAR DIVISION PROTEIN 1 HOMOLOG"/>
    <property type="match status" value="1"/>
</dbReference>
<dbReference type="InterPro" id="IPR003734">
    <property type="entry name" value="DUF155"/>
</dbReference>
<keyword evidence="4" id="KW-1185">Reference proteome</keyword>
<feature type="domain" description="DUF155" evidence="2">
    <location>
        <begin position="6"/>
        <end position="60"/>
    </location>
</feature>
<dbReference type="Pfam" id="PF02582">
    <property type="entry name" value="DUF155"/>
    <property type="match status" value="1"/>
</dbReference>
<dbReference type="InterPro" id="IPR051624">
    <property type="entry name" value="RMD1/Sad1-interacting"/>
</dbReference>
<dbReference type="Proteomes" id="UP000015106">
    <property type="component" value="Chromosome 2"/>
</dbReference>
<reference evidence="4" key="1">
    <citation type="journal article" date="2013" name="Nature">
        <title>Draft genome of the wheat A-genome progenitor Triticum urartu.</title>
        <authorList>
            <person name="Ling H.Q."/>
            <person name="Zhao S."/>
            <person name="Liu D."/>
            <person name="Wang J."/>
            <person name="Sun H."/>
            <person name="Zhang C."/>
            <person name="Fan H."/>
            <person name="Li D."/>
            <person name="Dong L."/>
            <person name="Tao Y."/>
            <person name="Gao C."/>
            <person name="Wu H."/>
            <person name="Li Y."/>
            <person name="Cui Y."/>
            <person name="Guo X."/>
            <person name="Zheng S."/>
            <person name="Wang B."/>
            <person name="Yu K."/>
            <person name="Liang Q."/>
            <person name="Yang W."/>
            <person name="Lou X."/>
            <person name="Chen J."/>
            <person name="Feng M."/>
            <person name="Jian J."/>
            <person name="Zhang X."/>
            <person name="Luo G."/>
            <person name="Jiang Y."/>
            <person name="Liu J."/>
            <person name="Wang Z."/>
            <person name="Sha Y."/>
            <person name="Zhang B."/>
            <person name="Wu H."/>
            <person name="Tang D."/>
            <person name="Shen Q."/>
            <person name="Xue P."/>
            <person name="Zou S."/>
            <person name="Wang X."/>
            <person name="Liu X."/>
            <person name="Wang F."/>
            <person name="Yang Y."/>
            <person name="An X."/>
            <person name="Dong Z."/>
            <person name="Zhang K."/>
            <person name="Zhang X."/>
            <person name="Luo M.C."/>
            <person name="Dvorak J."/>
            <person name="Tong Y."/>
            <person name="Wang J."/>
            <person name="Yang H."/>
            <person name="Li Z."/>
            <person name="Wang D."/>
            <person name="Zhang A."/>
            <person name="Wang J."/>
        </authorList>
    </citation>
    <scope>NUCLEOTIDE SEQUENCE</scope>
    <source>
        <strain evidence="4">cv. G1812</strain>
    </source>
</reference>
<comment type="similarity">
    <text evidence="1">Belongs to the RMD1/sif2 family.</text>
</comment>
<proteinExistence type="inferred from homology"/>
<dbReference type="PANTHER" id="PTHR16255:SF21">
    <property type="entry name" value="OS01G0764300 PROTEIN"/>
    <property type="match status" value="1"/>
</dbReference>
<accession>A0A8R7PIJ6</accession>
<organism evidence="3 4">
    <name type="scientific">Triticum urartu</name>
    <name type="common">Red wild einkorn</name>
    <name type="synonym">Crithodium urartu</name>
    <dbReference type="NCBI Taxonomy" id="4572"/>
    <lineage>
        <taxon>Eukaryota</taxon>
        <taxon>Viridiplantae</taxon>
        <taxon>Streptophyta</taxon>
        <taxon>Embryophyta</taxon>
        <taxon>Tracheophyta</taxon>
        <taxon>Spermatophyta</taxon>
        <taxon>Magnoliopsida</taxon>
        <taxon>Liliopsida</taxon>
        <taxon>Poales</taxon>
        <taxon>Poaceae</taxon>
        <taxon>BOP clade</taxon>
        <taxon>Pooideae</taxon>
        <taxon>Triticodae</taxon>
        <taxon>Triticeae</taxon>
        <taxon>Triticinae</taxon>
        <taxon>Triticum</taxon>
    </lineage>
</organism>
<dbReference type="Gramene" id="TuG1812G0200004578.01.T01">
    <property type="protein sequence ID" value="TuG1812G0200004578.01.T01"/>
    <property type="gene ID" value="TuG1812G0200004578.01"/>
</dbReference>
<dbReference type="EnsemblPlants" id="TuG1812G0200004578.01.T01">
    <property type="protein sequence ID" value="TuG1812G0200004578.01.T01"/>
    <property type="gene ID" value="TuG1812G0200004578.01"/>
</dbReference>
<sequence>MKGCLDYIVLKSLDTDGIRIISSVPGQSIALDYCIRQVDDMVEEFTEINRIMEKTGDFTMKNVPPPTTAKAAAVASKCCPAVSSRQRLKHCRRCLLTSKTEALPPLFLCARQTCIDPQFSFTRRRPRMWSSTNTRNPGFGHLRAVPPFVMNRKLRHEKGYATVERRECSNRWRVETVEEGGNYMFIATLCYLPFACGGCSQVIAKACQLPFAATM</sequence>
<evidence type="ECO:0000259" key="2">
    <source>
        <dbReference type="Pfam" id="PF02582"/>
    </source>
</evidence>
<dbReference type="AlphaFoldDB" id="A0A8R7PIJ6"/>
<evidence type="ECO:0000256" key="1">
    <source>
        <dbReference type="ARBA" id="ARBA00008306"/>
    </source>
</evidence>
<dbReference type="GO" id="GO:0005739">
    <property type="term" value="C:mitochondrion"/>
    <property type="evidence" value="ECO:0007669"/>
    <property type="project" value="UniProtKB-ARBA"/>
</dbReference>
<name>A0A8R7PIJ6_TRIUA</name>